<accession>A0A8G2CJU1</accession>
<gene>
    <name evidence="2" type="ORF">SAMN05421828_106171</name>
</gene>
<reference evidence="2 3" key="1">
    <citation type="submission" date="2017-01" db="EMBL/GenBank/DDBJ databases">
        <authorList>
            <person name="Varghese N."/>
            <person name="Submissions S."/>
        </authorList>
    </citation>
    <scope>NUCLEOTIDE SEQUENCE [LARGE SCALE GENOMIC DNA]</scope>
    <source>
        <strain evidence="2 3">ATCC 35905</strain>
    </source>
</reference>
<evidence type="ECO:0000313" key="2">
    <source>
        <dbReference type="EMBL" id="SIQ59090.1"/>
    </source>
</evidence>
<dbReference type="PANTHER" id="PTHR33969:SF2">
    <property type="entry name" value="SEGREGATION AND CONDENSATION PROTEIN A"/>
    <property type="match status" value="1"/>
</dbReference>
<evidence type="ECO:0000313" key="3">
    <source>
        <dbReference type="Proteomes" id="UP000186308"/>
    </source>
</evidence>
<sequence>MPATEPAPTEAFIVQLEGFEGPLDLLLDLARSQKLDLAGISILALVDQYLAIIEGARKIRLELAADWLVMAAWLAWLKSRLLLPDPEAIEEAEITADILADRLRALEAIRAGAAWLGARPQLGQDVFARGMPEDFTEFDRSRLKLDLPALLSAYLAARRRSGAKRQYRPKPVIYWTVQQALERLNRLIGSVPDWSDLTQFLPEAPQSPLGQRAALSSTLLASLELARNGVLSLRQDADFAPIMVRSGSQHE</sequence>
<dbReference type="Gene3D" id="6.10.250.2410">
    <property type="match status" value="1"/>
</dbReference>
<dbReference type="Pfam" id="PF02616">
    <property type="entry name" value="SMC_ScpA"/>
    <property type="match status" value="1"/>
</dbReference>
<dbReference type="OrthoDB" id="9793741at2"/>
<evidence type="ECO:0000256" key="1">
    <source>
        <dbReference type="ARBA" id="ARBA00044777"/>
    </source>
</evidence>
<proteinExistence type="predicted"/>
<dbReference type="Proteomes" id="UP000186308">
    <property type="component" value="Unassembled WGS sequence"/>
</dbReference>
<comment type="caution">
    <text evidence="2">The sequence shown here is derived from an EMBL/GenBank/DDBJ whole genome shotgun (WGS) entry which is preliminary data.</text>
</comment>
<dbReference type="AlphaFoldDB" id="A0A8G2CJU1"/>
<dbReference type="EMBL" id="FTNE01000006">
    <property type="protein sequence ID" value="SIQ59090.1"/>
    <property type="molecule type" value="Genomic_DNA"/>
</dbReference>
<keyword evidence="3" id="KW-1185">Reference proteome</keyword>
<dbReference type="PANTHER" id="PTHR33969">
    <property type="entry name" value="SEGREGATION AND CONDENSATION PROTEIN A"/>
    <property type="match status" value="1"/>
</dbReference>
<dbReference type="RefSeq" id="WP_029311250.1">
    <property type="nucleotide sequence ID" value="NZ_FTNE01000006.1"/>
</dbReference>
<dbReference type="InterPro" id="IPR003768">
    <property type="entry name" value="ScpA"/>
</dbReference>
<organism evidence="2 3">
    <name type="scientific">Acidiphilium rubrum</name>
    <dbReference type="NCBI Taxonomy" id="526"/>
    <lineage>
        <taxon>Bacteria</taxon>
        <taxon>Pseudomonadati</taxon>
        <taxon>Pseudomonadota</taxon>
        <taxon>Alphaproteobacteria</taxon>
        <taxon>Acetobacterales</taxon>
        <taxon>Acidocellaceae</taxon>
        <taxon>Acidiphilium</taxon>
    </lineage>
</organism>
<name>A0A8G2CJU1_ACIRU</name>
<protein>
    <recommendedName>
        <fullName evidence="1">Segregation and condensation protein A</fullName>
    </recommendedName>
</protein>